<reference evidence="10 11" key="1">
    <citation type="submission" date="2018-03" db="EMBL/GenBank/DDBJ databases">
        <title>Genomic Encyclopedia of Archaeal and Bacterial Type Strains, Phase II (KMG-II): from individual species to whole genera.</title>
        <authorList>
            <person name="Goeker M."/>
        </authorList>
    </citation>
    <scope>NUCLEOTIDE SEQUENCE [LARGE SCALE GENOMIC DNA]</scope>
    <source>
        <strain evidence="10 11">DSM 100673</strain>
    </source>
</reference>
<evidence type="ECO:0000256" key="6">
    <source>
        <dbReference type="ARBA" id="ARBA00022723"/>
    </source>
</evidence>
<dbReference type="NCBIfam" id="TIGR01549">
    <property type="entry name" value="HAD-SF-IA-v1"/>
    <property type="match status" value="1"/>
</dbReference>
<evidence type="ECO:0000256" key="1">
    <source>
        <dbReference type="ARBA" id="ARBA00000830"/>
    </source>
</evidence>
<evidence type="ECO:0000313" key="10">
    <source>
        <dbReference type="EMBL" id="PSL21829.1"/>
    </source>
</evidence>
<proteinExistence type="inferred from homology"/>
<dbReference type="GO" id="GO:0008967">
    <property type="term" value="F:phosphoglycolate phosphatase activity"/>
    <property type="evidence" value="ECO:0007669"/>
    <property type="project" value="UniProtKB-EC"/>
</dbReference>
<dbReference type="InterPro" id="IPR050155">
    <property type="entry name" value="HAD-like_hydrolase_sf"/>
</dbReference>
<dbReference type="InterPro" id="IPR023214">
    <property type="entry name" value="HAD_sf"/>
</dbReference>
<keyword evidence="8" id="KW-0460">Magnesium</keyword>
<dbReference type="NCBIfam" id="TIGR01449">
    <property type="entry name" value="PGP_bact"/>
    <property type="match status" value="1"/>
</dbReference>
<keyword evidence="6" id="KW-0479">Metal-binding</keyword>
<dbReference type="GO" id="GO:0006281">
    <property type="term" value="P:DNA repair"/>
    <property type="evidence" value="ECO:0007669"/>
    <property type="project" value="TreeGrafter"/>
</dbReference>
<dbReference type="GO" id="GO:0005829">
    <property type="term" value="C:cytosol"/>
    <property type="evidence" value="ECO:0007669"/>
    <property type="project" value="TreeGrafter"/>
</dbReference>
<evidence type="ECO:0000313" key="11">
    <source>
        <dbReference type="Proteomes" id="UP000240418"/>
    </source>
</evidence>
<dbReference type="PANTHER" id="PTHR43434">
    <property type="entry name" value="PHOSPHOGLYCOLATE PHOSPHATASE"/>
    <property type="match status" value="1"/>
</dbReference>
<evidence type="ECO:0000256" key="3">
    <source>
        <dbReference type="ARBA" id="ARBA00004818"/>
    </source>
</evidence>
<evidence type="ECO:0000256" key="8">
    <source>
        <dbReference type="ARBA" id="ARBA00022842"/>
    </source>
</evidence>
<dbReference type="PANTHER" id="PTHR43434:SF1">
    <property type="entry name" value="PHOSPHOGLYCOLATE PHOSPHATASE"/>
    <property type="match status" value="1"/>
</dbReference>
<comment type="cofactor">
    <cofactor evidence="2">
        <name>Mg(2+)</name>
        <dbReference type="ChEBI" id="CHEBI:18420"/>
    </cofactor>
</comment>
<evidence type="ECO:0000256" key="5">
    <source>
        <dbReference type="ARBA" id="ARBA00013078"/>
    </source>
</evidence>
<comment type="similarity">
    <text evidence="4">Belongs to the HAD-like hydrolase superfamily. CbbY/CbbZ/Gph/YieH family.</text>
</comment>
<evidence type="ECO:0000256" key="7">
    <source>
        <dbReference type="ARBA" id="ARBA00022801"/>
    </source>
</evidence>
<organism evidence="10 11">
    <name type="scientific">Shimia abyssi</name>
    <dbReference type="NCBI Taxonomy" id="1662395"/>
    <lineage>
        <taxon>Bacteria</taxon>
        <taxon>Pseudomonadati</taxon>
        <taxon>Pseudomonadota</taxon>
        <taxon>Alphaproteobacteria</taxon>
        <taxon>Rhodobacterales</taxon>
        <taxon>Roseobacteraceae</taxon>
    </lineage>
</organism>
<gene>
    <name evidence="10" type="ORF">CLV88_101253</name>
</gene>
<dbReference type="InterPro" id="IPR023198">
    <property type="entry name" value="PGP-like_dom2"/>
</dbReference>
<dbReference type="InterPro" id="IPR037512">
    <property type="entry name" value="PGPase_prok"/>
</dbReference>
<comment type="caution">
    <text evidence="10">The sequence shown here is derived from an EMBL/GenBank/DDBJ whole genome shotgun (WGS) entry which is preliminary data.</text>
</comment>
<dbReference type="InterPro" id="IPR036412">
    <property type="entry name" value="HAD-like_sf"/>
</dbReference>
<evidence type="ECO:0000256" key="2">
    <source>
        <dbReference type="ARBA" id="ARBA00001946"/>
    </source>
</evidence>
<dbReference type="AlphaFoldDB" id="A0A2P8FJI5"/>
<evidence type="ECO:0000256" key="9">
    <source>
        <dbReference type="ARBA" id="ARBA00023277"/>
    </source>
</evidence>
<dbReference type="Pfam" id="PF13419">
    <property type="entry name" value="HAD_2"/>
    <property type="match status" value="1"/>
</dbReference>
<dbReference type="InterPro" id="IPR006439">
    <property type="entry name" value="HAD-SF_hydro_IA"/>
</dbReference>
<keyword evidence="9" id="KW-0119">Carbohydrate metabolism</keyword>
<keyword evidence="7" id="KW-0378">Hydrolase</keyword>
<dbReference type="Gene3D" id="3.40.50.1000">
    <property type="entry name" value="HAD superfamily/HAD-like"/>
    <property type="match status" value="1"/>
</dbReference>
<dbReference type="EMBL" id="PYGJ01000001">
    <property type="protein sequence ID" value="PSL21829.1"/>
    <property type="molecule type" value="Genomic_DNA"/>
</dbReference>
<keyword evidence="11" id="KW-1185">Reference proteome</keyword>
<dbReference type="EC" id="3.1.3.18" evidence="5"/>
<evidence type="ECO:0000256" key="4">
    <source>
        <dbReference type="ARBA" id="ARBA00006171"/>
    </source>
</evidence>
<protein>
    <recommendedName>
        <fullName evidence="5">phosphoglycolate phosphatase</fullName>
        <ecNumber evidence="5">3.1.3.18</ecNumber>
    </recommendedName>
</protein>
<sequence length="219" mass="24014">MGNIVVFDLDGTLVDSMGDIHVAVNRMLDIERCELISLERLTSFVGNGLPTLIKLVMQEYCLPETEYQRLHDMVLGFYETMPVEQSKCYPGVLAALDELRAQGVRLGLCTNKPHGAAVHLLEALELADHFEVILGGDSLAERKPHAMPLLHCIDALGSGAVLYVGDSEVDAATAVNAKVDFALFTEGYRKSPAKDIPHKVLFADFAELPEIVRCNFEGD</sequence>
<dbReference type="InterPro" id="IPR041492">
    <property type="entry name" value="HAD_2"/>
</dbReference>
<dbReference type="Gene3D" id="1.10.150.240">
    <property type="entry name" value="Putative phosphatase, domain 2"/>
    <property type="match status" value="1"/>
</dbReference>
<dbReference type="GO" id="GO:0005975">
    <property type="term" value="P:carbohydrate metabolic process"/>
    <property type="evidence" value="ECO:0007669"/>
    <property type="project" value="InterPro"/>
</dbReference>
<comment type="catalytic activity">
    <reaction evidence="1">
        <text>2-phosphoglycolate + H2O = glycolate + phosphate</text>
        <dbReference type="Rhea" id="RHEA:14369"/>
        <dbReference type="ChEBI" id="CHEBI:15377"/>
        <dbReference type="ChEBI" id="CHEBI:29805"/>
        <dbReference type="ChEBI" id="CHEBI:43474"/>
        <dbReference type="ChEBI" id="CHEBI:58033"/>
        <dbReference type="EC" id="3.1.3.18"/>
    </reaction>
</comment>
<dbReference type="RefSeq" id="WP_243403533.1">
    <property type="nucleotide sequence ID" value="NZ_PYGJ01000001.1"/>
</dbReference>
<comment type="pathway">
    <text evidence="3">Organic acid metabolism; glycolate biosynthesis; glycolate from 2-phosphoglycolate: step 1/1.</text>
</comment>
<dbReference type="SUPFAM" id="SSF56784">
    <property type="entry name" value="HAD-like"/>
    <property type="match status" value="1"/>
</dbReference>
<name>A0A2P8FJI5_9RHOB</name>
<dbReference type="Proteomes" id="UP000240418">
    <property type="component" value="Unassembled WGS sequence"/>
</dbReference>
<dbReference type="GO" id="GO:0046872">
    <property type="term" value="F:metal ion binding"/>
    <property type="evidence" value="ECO:0007669"/>
    <property type="project" value="UniProtKB-KW"/>
</dbReference>
<dbReference type="SFLD" id="SFLDG01129">
    <property type="entry name" value="C1.5:_HAD__Beta-PGM__Phosphata"/>
    <property type="match status" value="1"/>
</dbReference>
<dbReference type="SFLD" id="SFLDS00003">
    <property type="entry name" value="Haloacid_Dehalogenase"/>
    <property type="match status" value="1"/>
</dbReference>
<accession>A0A2P8FJI5</accession>